<dbReference type="GO" id="GO:0005524">
    <property type="term" value="F:ATP binding"/>
    <property type="evidence" value="ECO:0007669"/>
    <property type="project" value="InterPro"/>
</dbReference>
<accession>A0A8J2RV40</accession>
<dbReference type="InterPro" id="IPR000719">
    <property type="entry name" value="Prot_kinase_dom"/>
</dbReference>
<feature type="repeat" description="WD" evidence="5">
    <location>
        <begin position="50"/>
        <end position="81"/>
    </location>
</feature>
<dbReference type="GO" id="GO:0005776">
    <property type="term" value="C:autophagosome"/>
    <property type="evidence" value="ECO:0007669"/>
    <property type="project" value="UniProtKB-SubCell"/>
</dbReference>
<dbReference type="Gene3D" id="1.25.10.10">
    <property type="entry name" value="Leucine-rich Repeat Variant"/>
    <property type="match status" value="1"/>
</dbReference>
<evidence type="ECO:0000256" key="1">
    <source>
        <dbReference type="ARBA" id="ARBA00004419"/>
    </source>
</evidence>
<dbReference type="PANTHER" id="PTHR44019">
    <property type="entry name" value="WD REPEAT-CONTAINING PROTEIN 55"/>
    <property type="match status" value="1"/>
</dbReference>
<dbReference type="SMART" id="SM00220">
    <property type="entry name" value="S_TKc"/>
    <property type="match status" value="1"/>
</dbReference>
<keyword evidence="6" id="KW-0175">Coiled coil</keyword>
<keyword evidence="10" id="KW-1185">Reference proteome</keyword>
<dbReference type="Pfam" id="PF07714">
    <property type="entry name" value="PK_Tyr_Ser-Thr"/>
    <property type="match status" value="1"/>
</dbReference>
<evidence type="ECO:0000259" key="8">
    <source>
        <dbReference type="PROSITE" id="PS50011"/>
    </source>
</evidence>
<feature type="compositionally biased region" description="Basic and acidic residues" evidence="7">
    <location>
        <begin position="919"/>
        <end position="934"/>
    </location>
</feature>
<protein>
    <recommendedName>
        <fullName evidence="8">Protein kinase domain-containing protein</fullName>
    </recommendedName>
</protein>
<dbReference type="Gene3D" id="2.130.10.10">
    <property type="entry name" value="YVTN repeat-like/Quinoprotein amine dehydrogenase"/>
    <property type="match status" value="3"/>
</dbReference>
<evidence type="ECO:0000313" key="9">
    <source>
        <dbReference type="EMBL" id="CAH0106918.1"/>
    </source>
</evidence>
<feature type="repeat" description="WD" evidence="5">
    <location>
        <begin position="134"/>
        <end position="175"/>
    </location>
</feature>
<keyword evidence="2 5" id="KW-0853">WD repeat</keyword>
<dbReference type="SMART" id="SM00320">
    <property type="entry name" value="WD40"/>
    <property type="match status" value="7"/>
</dbReference>
<dbReference type="InterPro" id="IPR016024">
    <property type="entry name" value="ARM-type_fold"/>
</dbReference>
<dbReference type="SUPFAM" id="SSF56112">
    <property type="entry name" value="Protein kinase-like (PK-like)"/>
    <property type="match status" value="1"/>
</dbReference>
<dbReference type="InterPro" id="IPR036322">
    <property type="entry name" value="WD40_repeat_dom_sf"/>
</dbReference>
<dbReference type="OrthoDB" id="9942861at2759"/>
<feature type="repeat" description="WD" evidence="5">
    <location>
        <begin position="218"/>
        <end position="260"/>
    </location>
</feature>
<keyword evidence="3" id="KW-0677">Repeat</keyword>
<evidence type="ECO:0000313" key="10">
    <source>
        <dbReference type="Proteomes" id="UP000789390"/>
    </source>
</evidence>
<dbReference type="Proteomes" id="UP000789390">
    <property type="component" value="Unassembled WGS sequence"/>
</dbReference>
<dbReference type="CDD" id="cd00200">
    <property type="entry name" value="WD40"/>
    <property type="match status" value="1"/>
</dbReference>
<evidence type="ECO:0000256" key="7">
    <source>
        <dbReference type="SAM" id="MobiDB-lite"/>
    </source>
</evidence>
<organism evidence="9 10">
    <name type="scientific">Daphnia galeata</name>
    <dbReference type="NCBI Taxonomy" id="27404"/>
    <lineage>
        <taxon>Eukaryota</taxon>
        <taxon>Metazoa</taxon>
        <taxon>Ecdysozoa</taxon>
        <taxon>Arthropoda</taxon>
        <taxon>Crustacea</taxon>
        <taxon>Branchiopoda</taxon>
        <taxon>Diplostraca</taxon>
        <taxon>Cladocera</taxon>
        <taxon>Anomopoda</taxon>
        <taxon>Daphniidae</taxon>
        <taxon>Daphnia</taxon>
    </lineage>
</organism>
<dbReference type="PROSITE" id="PS00678">
    <property type="entry name" value="WD_REPEATS_1"/>
    <property type="match status" value="2"/>
</dbReference>
<dbReference type="InterPro" id="IPR001680">
    <property type="entry name" value="WD40_rpt"/>
</dbReference>
<dbReference type="PRINTS" id="PR00320">
    <property type="entry name" value="GPROTEINBRPT"/>
</dbReference>
<feature type="region of interest" description="Disordered" evidence="7">
    <location>
        <begin position="342"/>
        <end position="363"/>
    </location>
</feature>
<dbReference type="PROSITE" id="PS50082">
    <property type="entry name" value="WD_REPEATS_2"/>
    <property type="match status" value="6"/>
</dbReference>
<dbReference type="GO" id="GO:0004672">
    <property type="term" value="F:protein kinase activity"/>
    <property type="evidence" value="ECO:0007669"/>
    <property type="project" value="InterPro"/>
</dbReference>
<gene>
    <name evidence="9" type="ORF">DGAL_LOCUS10085</name>
</gene>
<feature type="coiled-coil region" evidence="6">
    <location>
        <begin position="394"/>
        <end position="421"/>
    </location>
</feature>
<evidence type="ECO:0000256" key="3">
    <source>
        <dbReference type="ARBA" id="ARBA00022737"/>
    </source>
</evidence>
<name>A0A8J2RV40_9CRUS</name>
<feature type="region of interest" description="Disordered" evidence="7">
    <location>
        <begin position="880"/>
        <end position="937"/>
    </location>
</feature>
<evidence type="ECO:0000256" key="6">
    <source>
        <dbReference type="SAM" id="Coils"/>
    </source>
</evidence>
<feature type="repeat" description="WD" evidence="5">
    <location>
        <begin position="92"/>
        <end position="133"/>
    </location>
</feature>
<evidence type="ECO:0000256" key="2">
    <source>
        <dbReference type="ARBA" id="ARBA00022574"/>
    </source>
</evidence>
<evidence type="ECO:0000256" key="4">
    <source>
        <dbReference type="ARBA" id="ARBA00037984"/>
    </source>
</evidence>
<dbReference type="InterPro" id="IPR011989">
    <property type="entry name" value="ARM-like"/>
</dbReference>
<dbReference type="PROSITE" id="PS50011">
    <property type="entry name" value="PROTEIN_KINASE_DOM"/>
    <property type="match status" value="1"/>
</dbReference>
<dbReference type="SUPFAM" id="SSF48371">
    <property type="entry name" value="ARM repeat"/>
    <property type="match status" value="1"/>
</dbReference>
<dbReference type="InterPro" id="IPR050505">
    <property type="entry name" value="WDR55/POC1"/>
</dbReference>
<dbReference type="InterPro" id="IPR015943">
    <property type="entry name" value="WD40/YVTN_repeat-like_dom_sf"/>
</dbReference>
<dbReference type="PROSITE" id="PS50294">
    <property type="entry name" value="WD_REPEATS_REGION"/>
    <property type="match status" value="5"/>
</dbReference>
<dbReference type="GO" id="GO:0060271">
    <property type="term" value="P:cilium assembly"/>
    <property type="evidence" value="ECO:0007669"/>
    <property type="project" value="TreeGrafter"/>
</dbReference>
<sequence length="1038" mass="115177">MFTVERNLRGHHGAITSLAFSPNMKQLISCSTDKSIILWGLQQKMKAFRFTGHSSAVNDVCFAPAGNLMASCSHDGSLAVWIPNITGESTFWKGHQAAARSVAFTPDGRQILSASDDKTIKLWNVHKSKFVASFNNHTNWVRCTRPSPDGNQMVSCADDRTIKLWDLKSGDCIHTFYEPKAQGNYVEFHPSGTCIGTALANGVVKIYETRMRKVLQLYEIHNGPVHCLSFHPTSGNYLITASQEGTLKVLDLMEGRPSYTLYGPKGAVHSVKFSPDGDYFATGGADNEILVWKANFVQQPDDAVGVSSNNKASVKTKIRPSIAGGLQGVDVKKIVASSVTEDRQDIEDASVNSKRSSSTEELELNRRTMEMQISQPQTGNENKTEREKRLEMIIHDLVSQVDVLTNTLLALEQRVTFIEDQQKENLGPGTSYLGEKFSNVDETHYAQLGPWTLHLAAKKSSETEKVTVFTGKLKSYGQLSKEFQRAVERLKTLRHPSILKYLNSCVAGETVHLIVEYVTPLSQVLPQQTELEICCGLQNVLGALDFIHSKASIVHNNLCKDAVFVTKGGDWKLGYFDLSCSFAEITQGYLDQIRSFRYEKAIAPEDEGKTKLLGGNVSSRDVFAFGQLVKETINKCVESGVTESDIFRDLATKQMQSANPQSRGSASVLSRHKFFDQPLLHAQEFLAEISIKSATEKEEFFRDLPTLLCSTSESVVGSKMASSLLSRLVVLNLAAQQHLLPHLLIPRTDSTPGLFDTSNYRLYIVPVISRIFPVRDAQIRLVLLHYFPHYVSLMDSDHLVHNILPELLLGIKDTDDIVVAATLKALACLVPILGGSTVIGGTRLKLFTNGMPKQSEIRPVKVLEMVRRKSSTNAVVPVRALPERHEPDGGEDAVHSSVLEKTDADEHWSDWEAEEDDYQDNKVNPEEEKREHLEPLPLSDFSLVSTLPEKKPELPSSPVKATTKKPPVGDLSALEIQIKSREDEIDYFADMEPTITATPGIFAPISVPVAVAAEPSRLDFNVQSHEEKDEDDGWNWDD</sequence>
<dbReference type="EMBL" id="CAKKLH010000239">
    <property type="protein sequence ID" value="CAH0106918.1"/>
    <property type="molecule type" value="Genomic_DNA"/>
</dbReference>
<dbReference type="SUPFAM" id="SSF50978">
    <property type="entry name" value="WD40 repeat-like"/>
    <property type="match status" value="1"/>
</dbReference>
<dbReference type="InterPro" id="IPR011009">
    <property type="entry name" value="Kinase-like_dom_sf"/>
</dbReference>
<dbReference type="InterPro" id="IPR020472">
    <property type="entry name" value="WD40_PAC1"/>
</dbReference>
<dbReference type="GO" id="GO:0005814">
    <property type="term" value="C:centriole"/>
    <property type="evidence" value="ECO:0007669"/>
    <property type="project" value="TreeGrafter"/>
</dbReference>
<dbReference type="InterPro" id="IPR001245">
    <property type="entry name" value="Ser-Thr/Tyr_kinase_cat_dom"/>
</dbReference>
<feature type="domain" description="Protein kinase" evidence="8">
    <location>
        <begin position="420"/>
        <end position="745"/>
    </location>
</feature>
<comment type="similarity">
    <text evidence="4">Belongs to the WD repeat POC1 family.</text>
</comment>
<comment type="subcellular location">
    <subcellularLocation>
        <location evidence="1">Cytoplasmic vesicle</location>
        <location evidence="1">Autophagosome</location>
    </subcellularLocation>
</comment>
<dbReference type="InterPro" id="IPR019775">
    <property type="entry name" value="WD40_repeat_CS"/>
</dbReference>
<feature type="compositionally biased region" description="Basic and acidic residues" evidence="7">
    <location>
        <begin position="881"/>
        <end position="910"/>
    </location>
</feature>
<dbReference type="Pfam" id="PF00400">
    <property type="entry name" value="WD40"/>
    <property type="match status" value="6"/>
</dbReference>
<dbReference type="Gene3D" id="3.30.200.20">
    <property type="entry name" value="Phosphorylase Kinase, domain 1"/>
    <property type="match status" value="1"/>
</dbReference>
<dbReference type="Gene3D" id="1.10.510.10">
    <property type="entry name" value="Transferase(Phosphotransferase) domain 1"/>
    <property type="match status" value="1"/>
</dbReference>
<evidence type="ECO:0000256" key="5">
    <source>
        <dbReference type="PROSITE-ProRule" id="PRU00221"/>
    </source>
</evidence>
<feature type="repeat" description="WD" evidence="5">
    <location>
        <begin position="8"/>
        <end position="49"/>
    </location>
</feature>
<dbReference type="PANTHER" id="PTHR44019:SF8">
    <property type="entry name" value="POC1 CENTRIOLAR PROTEIN HOMOLOG"/>
    <property type="match status" value="1"/>
</dbReference>
<dbReference type="GO" id="GO:0036064">
    <property type="term" value="C:ciliary basal body"/>
    <property type="evidence" value="ECO:0007669"/>
    <property type="project" value="TreeGrafter"/>
</dbReference>
<feature type="repeat" description="WD" evidence="5">
    <location>
        <begin position="261"/>
        <end position="293"/>
    </location>
</feature>
<proteinExistence type="inferred from homology"/>
<dbReference type="AlphaFoldDB" id="A0A8J2RV40"/>
<reference evidence="9" key="1">
    <citation type="submission" date="2021-11" db="EMBL/GenBank/DDBJ databases">
        <authorList>
            <person name="Schell T."/>
        </authorList>
    </citation>
    <scope>NUCLEOTIDE SEQUENCE</scope>
    <source>
        <strain evidence="9">M5</strain>
    </source>
</reference>
<comment type="caution">
    <text evidence="9">The sequence shown here is derived from an EMBL/GenBank/DDBJ whole genome shotgun (WGS) entry which is preliminary data.</text>
</comment>